<proteinExistence type="predicted"/>
<dbReference type="Pfam" id="PF13487">
    <property type="entry name" value="HD_5"/>
    <property type="match status" value="1"/>
</dbReference>
<evidence type="ECO:0000259" key="1">
    <source>
        <dbReference type="PROSITE" id="PS51832"/>
    </source>
</evidence>
<dbReference type="InterPro" id="IPR037522">
    <property type="entry name" value="HD_GYP_dom"/>
</dbReference>
<feature type="non-terminal residue" evidence="2">
    <location>
        <position position="1"/>
    </location>
</feature>
<dbReference type="PANTHER" id="PTHR45228">
    <property type="entry name" value="CYCLIC DI-GMP PHOSPHODIESTERASE TM_0186-RELATED"/>
    <property type="match status" value="1"/>
</dbReference>
<organism evidence="2 3">
    <name type="scientific">Candidatus Electrothrix marina</name>
    <dbReference type="NCBI Taxonomy" id="1859130"/>
    <lineage>
        <taxon>Bacteria</taxon>
        <taxon>Pseudomonadati</taxon>
        <taxon>Thermodesulfobacteriota</taxon>
        <taxon>Desulfobulbia</taxon>
        <taxon>Desulfobulbales</taxon>
        <taxon>Desulfobulbaceae</taxon>
        <taxon>Candidatus Electrothrix</taxon>
    </lineage>
</organism>
<dbReference type="Proteomes" id="UP000287615">
    <property type="component" value="Unassembled WGS sequence"/>
</dbReference>
<sequence length="94" mass="10901">PSGFAGEKIHEAARIVAVADVFDALTTKRAYKKAWPFDDAVAEIIRCSGTYFEPRLVRLFQDILPDILQIKKEWDAREQKRKKAVWPIQLDMLR</sequence>
<evidence type="ECO:0000313" key="2">
    <source>
        <dbReference type="EMBL" id="RWX48754.1"/>
    </source>
</evidence>
<dbReference type="Gene3D" id="1.10.3210.10">
    <property type="entry name" value="Hypothetical protein af1432"/>
    <property type="match status" value="1"/>
</dbReference>
<dbReference type="SUPFAM" id="SSF109604">
    <property type="entry name" value="HD-domain/PDEase-like"/>
    <property type="match status" value="1"/>
</dbReference>
<reference evidence="2 3" key="1">
    <citation type="submission" date="2017-01" db="EMBL/GenBank/DDBJ databases">
        <title>The cable genome- insights into the physiology and evolution of filamentous bacteria capable of sulfide oxidation via long distance electron transfer.</title>
        <authorList>
            <person name="Schreiber L."/>
            <person name="Bjerg J.T."/>
            <person name="Boggild A."/>
            <person name="Van De Vossenberg J."/>
            <person name="Meysman F."/>
            <person name="Nielsen L.P."/>
            <person name="Schramm A."/>
            <person name="Kjeldsen K.U."/>
        </authorList>
    </citation>
    <scope>NUCLEOTIDE SEQUENCE [LARGE SCALE GENOMIC DNA]</scope>
    <source>
        <strain evidence="2">A3</strain>
    </source>
</reference>
<comment type="caution">
    <text evidence="2">The sequence shown here is derived from an EMBL/GenBank/DDBJ whole genome shotgun (WGS) entry which is preliminary data.</text>
</comment>
<feature type="domain" description="HD-GYP" evidence="1">
    <location>
        <begin position="1"/>
        <end position="76"/>
    </location>
</feature>
<dbReference type="EMBL" id="MTKR01000320">
    <property type="protein sequence ID" value="RWX48754.1"/>
    <property type="molecule type" value="Genomic_DNA"/>
</dbReference>
<name>A0A3S3R2S1_9BACT</name>
<gene>
    <name evidence="2" type="ORF">VU00_13201</name>
</gene>
<evidence type="ECO:0000313" key="3">
    <source>
        <dbReference type="Proteomes" id="UP000287615"/>
    </source>
</evidence>
<accession>A0A3S3R2S1</accession>
<dbReference type="AlphaFoldDB" id="A0A3S3R2S1"/>
<dbReference type="InterPro" id="IPR052020">
    <property type="entry name" value="Cyclic_di-GMP/3'3'-cGAMP_PDE"/>
</dbReference>
<dbReference type="PROSITE" id="PS51832">
    <property type="entry name" value="HD_GYP"/>
    <property type="match status" value="1"/>
</dbReference>
<protein>
    <submittedName>
        <fullName evidence="2">Putative two-component system response regulator</fullName>
    </submittedName>
</protein>
<dbReference type="PANTHER" id="PTHR45228:SF5">
    <property type="entry name" value="CYCLIC DI-GMP PHOSPHODIESTERASE VC_1348-RELATED"/>
    <property type="match status" value="1"/>
</dbReference>